<dbReference type="InterPro" id="IPR036249">
    <property type="entry name" value="Thioredoxin-like_sf"/>
</dbReference>
<keyword evidence="4" id="KW-0687">Ribonucleoprotein</keyword>
<dbReference type="SUPFAM" id="SSF52833">
    <property type="entry name" value="Thioredoxin-like"/>
    <property type="match status" value="1"/>
</dbReference>
<dbReference type="EMBL" id="KL197727">
    <property type="protein sequence ID" value="KDQ55009.1"/>
    <property type="molecule type" value="Genomic_DNA"/>
</dbReference>
<evidence type="ECO:0000256" key="3">
    <source>
        <dbReference type="ARBA" id="ARBA00023128"/>
    </source>
</evidence>
<dbReference type="AlphaFoldDB" id="A0A067PJP3"/>
<dbReference type="GO" id="GO:0003735">
    <property type="term" value="F:structural constituent of ribosome"/>
    <property type="evidence" value="ECO:0007669"/>
    <property type="project" value="InterPro"/>
</dbReference>
<dbReference type="InterPro" id="IPR040049">
    <property type="entry name" value="Ribosomal_mS25/mL61"/>
</dbReference>
<dbReference type="PANTHER" id="PTHR13274">
    <property type="entry name" value="MITOCHONDRIAL RIBOSOMAL PROTEIN S25"/>
    <property type="match status" value="1"/>
</dbReference>
<evidence type="ECO:0000256" key="2">
    <source>
        <dbReference type="ARBA" id="ARBA00022980"/>
    </source>
</evidence>
<dbReference type="PANTHER" id="PTHR13274:SF2">
    <property type="entry name" value="SMALL RIBOSOMAL SUBUNIT PROTEIN MS25"/>
    <property type="match status" value="1"/>
</dbReference>
<dbReference type="OrthoDB" id="1696305at2759"/>
<dbReference type="GO" id="GO:0005840">
    <property type="term" value="C:ribosome"/>
    <property type="evidence" value="ECO:0007669"/>
    <property type="project" value="UniProtKB-KW"/>
</dbReference>
<dbReference type="GO" id="GO:1990904">
    <property type="term" value="C:ribonucleoprotein complex"/>
    <property type="evidence" value="ECO:0007669"/>
    <property type="project" value="UniProtKB-KW"/>
</dbReference>
<dbReference type="InterPro" id="IPR007741">
    <property type="entry name" value="Ribosomal_mL43/mS25/NADH_DH"/>
</dbReference>
<dbReference type="Pfam" id="PF05047">
    <property type="entry name" value="L51_S25_CI-B8"/>
    <property type="match status" value="1"/>
</dbReference>
<organism evidence="6 7">
    <name type="scientific">Jaapia argillacea MUCL 33604</name>
    <dbReference type="NCBI Taxonomy" id="933084"/>
    <lineage>
        <taxon>Eukaryota</taxon>
        <taxon>Fungi</taxon>
        <taxon>Dikarya</taxon>
        <taxon>Basidiomycota</taxon>
        <taxon>Agaricomycotina</taxon>
        <taxon>Agaricomycetes</taxon>
        <taxon>Agaricomycetidae</taxon>
        <taxon>Jaapiales</taxon>
        <taxon>Jaapiaceae</taxon>
        <taxon>Jaapia</taxon>
    </lineage>
</organism>
<name>A0A067PJP3_9AGAM</name>
<accession>A0A067PJP3</accession>
<dbReference type="STRING" id="933084.A0A067PJP3"/>
<dbReference type="GO" id="GO:0005739">
    <property type="term" value="C:mitochondrion"/>
    <property type="evidence" value="ECO:0007669"/>
    <property type="project" value="UniProtKB-SubCell"/>
</dbReference>
<evidence type="ECO:0000256" key="1">
    <source>
        <dbReference type="ARBA" id="ARBA00004173"/>
    </source>
</evidence>
<sequence length="185" mass="20791">MPRKPKFIAGPSRLSKILEELRKPPRLTLAGVKALKMTLAVRNDHFGARHFMKEELPRIRYANPTLDIQVNKVSKTKADVWSPQMTLEFRNGDTHKIDMGKKWSTSIFEELMNVAGGNAWERWKAEREAQGLPVIEGAHRARSMESRLREQATEQAIAQEAALRIALEEEAAASRPKTGAAAVLP</sequence>
<evidence type="ECO:0000313" key="6">
    <source>
        <dbReference type="EMBL" id="KDQ55009.1"/>
    </source>
</evidence>
<gene>
    <name evidence="6" type="ORF">JAAARDRAFT_181844</name>
</gene>
<protein>
    <recommendedName>
        <fullName evidence="5">Ribosomal protein/NADH dehydrogenase domain-containing protein</fullName>
    </recommendedName>
</protein>
<reference evidence="7" key="1">
    <citation type="journal article" date="2014" name="Proc. Natl. Acad. Sci. U.S.A.">
        <title>Extensive sampling of basidiomycete genomes demonstrates inadequacy of the white-rot/brown-rot paradigm for wood decay fungi.</title>
        <authorList>
            <person name="Riley R."/>
            <person name="Salamov A.A."/>
            <person name="Brown D.W."/>
            <person name="Nagy L.G."/>
            <person name="Floudas D."/>
            <person name="Held B.W."/>
            <person name="Levasseur A."/>
            <person name="Lombard V."/>
            <person name="Morin E."/>
            <person name="Otillar R."/>
            <person name="Lindquist E.A."/>
            <person name="Sun H."/>
            <person name="LaButti K.M."/>
            <person name="Schmutz J."/>
            <person name="Jabbour D."/>
            <person name="Luo H."/>
            <person name="Baker S.E."/>
            <person name="Pisabarro A.G."/>
            <person name="Walton J.D."/>
            <person name="Blanchette R.A."/>
            <person name="Henrissat B."/>
            <person name="Martin F."/>
            <person name="Cullen D."/>
            <person name="Hibbett D.S."/>
            <person name="Grigoriev I.V."/>
        </authorList>
    </citation>
    <scope>NUCLEOTIDE SEQUENCE [LARGE SCALE GENOMIC DNA]</scope>
    <source>
        <strain evidence="7">MUCL 33604</strain>
    </source>
</reference>
<dbReference type="Gene3D" id="3.40.30.10">
    <property type="entry name" value="Glutaredoxin"/>
    <property type="match status" value="1"/>
</dbReference>
<dbReference type="Proteomes" id="UP000027265">
    <property type="component" value="Unassembled WGS sequence"/>
</dbReference>
<feature type="domain" description="Ribosomal protein/NADH dehydrogenase" evidence="5">
    <location>
        <begin position="40"/>
        <end position="118"/>
    </location>
</feature>
<keyword evidence="3" id="KW-0496">Mitochondrion</keyword>
<dbReference type="HOGENOM" id="CLU_103441_1_0_1"/>
<comment type="subcellular location">
    <subcellularLocation>
        <location evidence="1">Mitochondrion</location>
    </subcellularLocation>
</comment>
<proteinExistence type="predicted"/>
<dbReference type="InParanoid" id="A0A067PJP3"/>
<keyword evidence="7" id="KW-1185">Reference proteome</keyword>
<evidence type="ECO:0000259" key="5">
    <source>
        <dbReference type="SMART" id="SM00916"/>
    </source>
</evidence>
<evidence type="ECO:0000313" key="7">
    <source>
        <dbReference type="Proteomes" id="UP000027265"/>
    </source>
</evidence>
<dbReference type="SMART" id="SM00916">
    <property type="entry name" value="L51_S25_CI-B8"/>
    <property type="match status" value="1"/>
</dbReference>
<keyword evidence="2" id="KW-0689">Ribosomal protein</keyword>
<evidence type="ECO:0000256" key="4">
    <source>
        <dbReference type="ARBA" id="ARBA00023274"/>
    </source>
</evidence>